<dbReference type="Proteomes" id="UP000834106">
    <property type="component" value="Chromosome 17"/>
</dbReference>
<sequence>MGEKSKILIIGATGYVGKFIVEASIKLGHPTFAMVRESSASDPQKSEVIQNFNKLGVSIVYGDLYNHESLVNAMEQVDVVISTVGGDVVPDQVKIIAAIKEVGTVKRFLPSEFGGDVDHMTAVEPASSLFGEKVKIRRIIESEGIPYTCVVSNGFAGYFLPRLGQLNATVPPRQKAVILGDGNVKAIFVKEDDIATYTIKAVDDPRTLNKTLHMIPPANVLSFNELVSMWENKIGQTLEKTYILEEELLKNILDSPMPLKVLLAVCHAIFVNGLALNSGNDASFGVEASEMYPEVKYTTVDEYLDQFI</sequence>
<dbReference type="Gene3D" id="3.40.50.720">
    <property type="entry name" value="NAD(P)-binding Rossmann-like Domain"/>
    <property type="match status" value="1"/>
</dbReference>
<keyword evidence="5" id="KW-1185">Reference proteome</keyword>
<keyword evidence="2" id="KW-0560">Oxidoreductase</keyword>
<dbReference type="EMBL" id="OU503052">
    <property type="protein sequence ID" value="CAI9780543.1"/>
    <property type="molecule type" value="Genomic_DNA"/>
</dbReference>
<evidence type="ECO:0000313" key="5">
    <source>
        <dbReference type="Proteomes" id="UP000834106"/>
    </source>
</evidence>
<dbReference type="Pfam" id="PF05368">
    <property type="entry name" value="NmrA"/>
    <property type="match status" value="1"/>
</dbReference>
<dbReference type="PANTHER" id="PTHR43349:SF40">
    <property type="entry name" value="PHENYLCOUMARAN BENZYLIC ETHER REDUCTASE-LIKE PROTEIN FI1"/>
    <property type="match status" value="1"/>
</dbReference>
<accession>A0AAD2A3C2</accession>
<dbReference type="InterPro" id="IPR045312">
    <property type="entry name" value="PCBER-like"/>
</dbReference>
<evidence type="ECO:0000256" key="1">
    <source>
        <dbReference type="ARBA" id="ARBA00022857"/>
    </source>
</evidence>
<dbReference type="CDD" id="cd05259">
    <property type="entry name" value="PCBER_SDR_a"/>
    <property type="match status" value="1"/>
</dbReference>
<organism evidence="4 5">
    <name type="scientific">Fraxinus pennsylvanica</name>
    <dbReference type="NCBI Taxonomy" id="56036"/>
    <lineage>
        <taxon>Eukaryota</taxon>
        <taxon>Viridiplantae</taxon>
        <taxon>Streptophyta</taxon>
        <taxon>Embryophyta</taxon>
        <taxon>Tracheophyta</taxon>
        <taxon>Spermatophyta</taxon>
        <taxon>Magnoliopsida</taxon>
        <taxon>eudicotyledons</taxon>
        <taxon>Gunneridae</taxon>
        <taxon>Pentapetalae</taxon>
        <taxon>asterids</taxon>
        <taxon>lamiids</taxon>
        <taxon>Lamiales</taxon>
        <taxon>Oleaceae</taxon>
        <taxon>Oleeae</taxon>
        <taxon>Fraxinus</taxon>
    </lineage>
</organism>
<gene>
    <name evidence="4" type="ORF">FPE_LOCUS27973</name>
</gene>
<dbReference type="InterPro" id="IPR050608">
    <property type="entry name" value="NmrA-type/Isoflavone_red_sf"/>
</dbReference>
<dbReference type="InterPro" id="IPR036291">
    <property type="entry name" value="NAD(P)-bd_dom_sf"/>
</dbReference>
<proteinExistence type="predicted"/>
<evidence type="ECO:0000313" key="4">
    <source>
        <dbReference type="EMBL" id="CAI9780543.1"/>
    </source>
</evidence>
<reference evidence="4" key="1">
    <citation type="submission" date="2023-05" db="EMBL/GenBank/DDBJ databases">
        <authorList>
            <person name="Huff M."/>
        </authorList>
    </citation>
    <scope>NUCLEOTIDE SEQUENCE</scope>
</reference>
<dbReference type="SUPFAM" id="SSF51735">
    <property type="entry name" value="NAD(P)-binding Rossmann-fold domains"/>
    <property type="match status" value="1"/>
</dbReference>
<dbReference type="GO" id="GO:0016491">
    <property type="term" value="F:oxidoreductase activity"/>
    <property type="evidence" value="ECO:0007669"/>
    <property type="project" value="UniProtKB-KW"/>
</dbReference>
<dbReference type="PANTHER" id="PTHR43349">
    <property type="entry name" value="PINORESINOL REDUCTASE-RELATED"/>
    <property type="match status" value="1"/>
</dbReference>
<feature type="domain" description="NmrA-like" evidence="3">
    <location>
        <begin position="3"/>
        <end position="304"/>
    </location>
</feature>
<dbReference type="AlphaFoldDB" id="A0AAD2A3C2"/>
<keyword evidence="1" id="KW-0521">NADP</keyword>
<name>A0AAD2A3C2_9LAMI</name>
<protein>
    <recommendedName>
        <fullName evidence="3">NmrA-like domain-containing protein</fullName>
    </recommendedName>
</protein>
<evidence type="ECO:0000256" key="2">
    <source>
        <dbReference type="ARBA" id="ARBA00023002"/>
    </source>
</evidence>
<dbReference type="Gene3D" id="3.90.25.10">
    <property type="entry name" value="UDP-galactose 4-epimerase, domain 1"/>
    <property type="match status" value="1"/>
</dbReference>
<evidence type="ECO:0000259" key="3">
    <source>
        <dbReference type="Pfam" id="PF05368"/>
    </source>
</evidence>
<dbReference type="InterPro" id="IPR008030">
    <property type="entry name" value="NmrA-like"/>
</dbReference>